<gene>
    <name evidence="3" type="ORF">CI109_102522</name>
</gene>
<evidence type="ECO:0000313" key="3">
    <source>
        <dbReference type="EMBL" id="WWD18075.1"/>
    </source>
</evidence>
<organism evidence="3 4">
    <name type="scientific">Kwoniella shandongensis</name>
    <dbReference type="NCBI Taxonomy" id="1734106"/>
    <lineage>
        <taxon>Eukaryota</taxon>
        <taxon>Fungi</taxon>
        <taxon>Dikarya</taxon>
        <taxon>Basidiomycota</taxon>
        <taxon>Agaricomycotina</taxon>
        <taxon>Tremellomycetes</taxon>
        <taxon>Tremellales</taxon>
        <taxon>Cryptococcaceae</taxon>
        <taxon>Kwoniella</taxon>
    </lineage>
</organism>
<feature type="compositionally biased region" description="Basic and acidic residues" evidence="1">
    <location>
        <begin position="477"/>
        <end position="486"/>
    </location>
</feature>
<dbReference type="OrthoDB" id="2575563at2759"/>
<keyword evidence="2" id="KW-1133">Transmembrane helix</keyword>
<keyword evidence="4" id="KW-1185">Reference proteome</keyword>
<feature type="region of interest" description="Disordered" evidence="1">
    <location>
        <begin position="423"/>
        <end position="851"/>
    </location>
</feature>
<feature type="compositionally biased region" description="Low complexity" evidence="1">
    <location>
        <begin position="107"/>
        <end position="123"/>
    </location>
</feature>
<feature type="region of interest" description="Disordered" evidence="1">
    <location>
        <begin position="44"/>
        <end position="76"/>
    </location>
</feature>
<feature type="transmembrane region" description="Helical" evidence="2">
    <location>
        <begin position="6"/>
        <end position="27"/>
    </location>
</feature>
<dbReference type="GeneID" id="43591154"/>
<keyword evidence="2" id="KW-0472">Membrane</keyword>
<sequence length="851" mass="91727">MQKPSPIWIGYNVFRLVSLVFLIWALIAQFTAIANDMSAYSDDTSTSTSASTSVNSNAQSKSASTATSSSSPSTTQVTINKATGIVNWGGSASIVSNAPATASATSLITSSSSPGESKGSLLPVNNAAGLEDDDEDQTDNVEVTKLAEDDGQLLVKKAASSSSGSSEGDVLGEANWGLSSIPRQTGGVAFTVISRLIMAFTLALLVLGQLGWPEMFLYKWIPWLGPQSTPLWLGLVQLIVAIENLRVYAKSSLLIPAWGLLAVGLVNLIFGSALLYLARKLPKNPPPPLYFNLSTRVLYLRSPPQCYDQLFNKDGNDSADEGRVLPPSNANEIGLDDEEILDEEKYIEADDPASQARPTRLAQRTRADHSDVGMSRTYQDVSQGGYPTFSGGRLTDPGRHVPAGFLETSKSGRGMEFVVEGGHRNAGLGDLPPLPALRDDKSKTAQRRDDQLSRNHSRRSMDASQAEQSRQQVASPRRAEILDKHGVIRNGKGVAVESAQARTEKRTEMAGTSKEKRKMREKDGKQTSSSRDVGRRPPPLPENKGVIPDPHRQSSLSGISAANDLTPKFPLPPSHRPIDDPQPDQGVKTMNISGRASSTTPPLKVESKRSKSNAIDAPKTPKSARSRTRTEEVSVPSDTTRREQNISYSQYPSQTDLLSPTPSSASTVRPPRRANTLDPHLSHSATASKQVPPLTTSMAKSEYRLRRSNSARSTRTARSVRFDSKVEAQSPPGYDSPDEGHMIESPPVPGIRIPGTNMRVAIPSIGLGTPRTAKMQRPESTDSTSSSETGSASETELVPERGVKRTDRSAGGMADKPRSMAVLGGTYLDGGKETDRRRRRSSTSIDPSDLR</sequence>
<feature type="transmembrane region" description="Helical" evidence="2">
    <location>
        <begin position="188"/>
        <end position="208"/>
    </location>
</feature>
<feature type="region of interest" description="Disordered" evidence="1">
    <location>
        <begin position="346"/>
        <end position="407"/>
    </location>
</feature>
<feature type="compositionally biased region" description="Low complexity" evidence="1">
    <location>
        <begin position="781"/>
        <end position="796"/>
    </location>
</feature>
<feature type="region of interest" description="Disordered" evidence="1">
    <location>
        <begin position="107"/>
        <end position="137"/>
    </location>
</feature>
<feature type="transmembrane region" description="Helical" evidence="2">
    <location>
        <begin position="220"/>
        <end position="241"/>
    </location>
</feature>
<feature type="region of interest" description="Disordered" evidence="1">
    <location>
        <begin position="311"/>
        <end position="332"/>
    </location>
</feature>
<feature type="compositionally biased region" description="Polar residues" evidence="1">
    <location>
        <begin position="645"/>
        <end position="667"/>
    </location>
</feature>
<name>A0A5M6BXV5_9TREE</name>
<dbReference type="EMBL" id="CP144054">
    <property type="protein sequence ID" value="WWD18075.1"/>
    <property type="molecule type" value="Genomic_DNA"/>
</dbReference>
<dbReference type="RefSeq" id="XP_031858767.1">
    <property type="nucleotide sequence ID" value="XM_032006986.1"/>
</dbReference>
<feature type="compositionally biased region" description="Polar residues" evidence="1">
    <location>
        <begin position="588"/>
        <end position="601"/>
    </location>
</feature>
<feature type="compositionally biased region" description="Low complexity" evidence="1">
    <location>
        <begin position="44"/>
        <end position="75"/>
    </location>
</feature>
<evidence type="ECO:0000256" key="1">
    <source>
        <dbReference type="SAM" id="MobiDB-lite"/>
    </source>
</evidence>
<dbReference type="AlphaFoldDB" id="A0A5M6BXV5"/>
<feature type="compositionally biased region" description="Low complexity" evidence="1">
    <location>
        <begin position="708"/>
        <end position="719"/>
    </location>
</feature>
<feature type="compositionally biased region" description="Basic and acidic residues" evidence="1">
    <location>
        <begin position="314"/>
        <end position="323"/>
    </location>
</feature>
<protein>
    <submittedName>
        <fullName evidence="3">Uncharacterized protein</fullName>
    </submittedName>
</protein>
<reference evidence="3" key="1">
    <citation type="submission" date="2017-08" db="EMBL/GenBank/DDBJ databases">
        <authorList>
            <person name="Cuomo C."/>
            <person name="Billmyre B."/>
            <person name="Heitman J."/>
        </authorList>
    </citation>
    <scope>NUCLEOTIDE SEQUENCE</scope>
    <source>
        <strain evidence="3">CBS 12478</strain>
    </source>
</reference>
<accession>A0A5M6BXV5</accession>
<feature type="compositionally biased region" description="Basic and acidic residues" evidence="1">
    <location>
        <begin position="437"/>
        <end position="453"/>
    </location>
</feature>
<dbReference type="Proteomes" id="UP000322225">
    <property type="component" value="Chromosome 4"/>
</dbReference>
<feature type="transmembrane region" description="Helical" evidence="2">
    <location>
        <begin position="253"/>
        <end position="278"/>
    </location>
</feature>
<feature type="compositionally biased region" description="Polar residues" evidence="1">
    <location>
        <begin position="462"/>
        <end position="474"/>
    </location>
</feature>
<reference evidence="3" key="2">
    <citation type="submission" date="2024-01" db="EMBL/GenBank/DDBJ databases">
        <title>Comparative genomics of Cryptococcus and Kwoniella reveals pathogenesis evolution and contrasting modes of karyotype evolution via chromosome fusion or intercentromeric recombination.</title>
        <authorList>
            <person name="Coelho M.A."/>
            <person name="David-Palma M."/>
            <person name="Shea T."/>
            <person name="Bowers K."/>
            <person name="McGinley-Smith S."/>
            <person name="Mohammad A.W."/>
            <person name="Gnirke A."/>
            <person name="Yurkov A.M."/>
            <person name="Nowrousian M."/>
            <person name="Sun S."/>
            <person name="Cuomo C.A."/>
            <person name="Heitman J."/>
        </authorList>
    </citation>
    <scope>NUCLEOTIDE SEQUENCE</scope>
    <source>
        <strain evidence="3">CBS 12478</strain>
    </source>
</reference>
<evidence type="ECO:0000256" key="2">
    <source>
        <dbReference type="SAM" id="Phobius"/>
    </source>
</evidence>
<feature type="compositionally biased region" description="Basic and acidic residues" evidence="1">
    <location>
        <begin position="798"/>
        <end position="808"/>
    </location>
</feature>
<keyword evidence="2" id="KW-0812">Transmembrane</keyword>
<dbReference type="KEGG" id="ksn:43591154"/>
<feature type="compositionally biased region" description="Polar residues" evidence="1">
    <location>
        <begin position="683"/>
        <end position="699"/>
    </location>
</feature>
<evidence type="ECO:0000313" key="4">
    <source>
        <dbReference type="Proteomes" id="UP000322225"/>
    </source>
</evidence>
<proteinExistence type="predicted"/>